<evidence type="ECO:0000256" key="1">
    <source>
        <dbReference type="SAM" id="MobiDB-lite"/>
    </source>
</evidence>
<name>A0A9P0C3D1_9NEOP</name>
<organism evidence="2 3">
    <name type="scientific">Diatraea saccharalis</name>
    <name type="common">sugarcane borer</name>
    <dbReference type="NCBI Taxonomy" id="40085"/>
    <lineage>
        <taxon>Eukaryota</taxon>
        <taxon>Metazoa</taxon>
        <taxon>Ecdysozoa</taxon>
        <taxon>Arthropoda</taxon>
        <taxon>Hexapoda</taxon>
        <taxon>Insecta</taxon>
        <taxon>Pterygota</taxon>
        <taxon>Neoptera</taxon>
        <taxon>Endopterygota</taxon>
        <taxon>Lepidoptera</taxon>
        <taxon>Glossata</taxon>
        <taxon>Ditrysia</taxon>
        <taxon>Pyraloidea</taxon>
        <taxon>Crambidae</taxon>
        <taxon>Crambinae</taxon>
        <taxon>Diatraea</taxon>
    </lineage>
</organism>
<proteinExistence type="predicted"/>
<sequence>MMKLPVVNVSFFFNRSSSFKVFSIQKHFYIFIICCRSQTKNEHCNHQCEICNQRNRNGRPGPQINYGYTNDEEPPRSRSPIRNGNTRPEYMNPVFDRSNSWQPSPGSSRPFSYLEDVKRPPPPMSIPPSSPSASANDSQWRHDRWQTGMPPVPAPDYSPHGQRKLKSALKSYM</sequence>
<gene>
    <name evidence="2" type="ORF">DIATSA_LOCUS253</name>
</gene>
<dbReference type="Proteomes" id="UP001153714">
    <property type="component" value="Chromosome 1"/>
</dbReference>
<keyword evidence="3" id="KW-1185">Reference proteome</keyword>
<feature type="compositionally biased region" description="Polar residues" evidence="1">
    <location>
        <begin position="97"/>
        <end position="110"/>
    </location>
</feature>
<feature type="compositionally biased region" description="Pro residues" evidence="1">
    <location>
        <begin position="120"/>
        <end position="130"/>
    </location>
</feature>
<evidence type="ECO:0000313" key="3">
    <source>
        <dbReference type="Proteomes" id="UP001153714"/>
    </source>
</evidence>
<feature type="region of interest" description="Disordered" evidence="1">
    <location>
        <begin position="52"/>
        <end position="173"/>
    </location>
</feature>
<protein>
    <submittedName>
        <fullName evidence="2">Uncharacterized protein</fullName>
    </submittedName>
</protein>
<reference evidence="2" key="2">
    <citation type="submission" date="2022-10" db="EMBL/GenBank/DDBJ databases">
        <authorList>
            <consortium name="ENA_rothamsted_submissions"/>
            <consortium name="culmorum"/>
            <person name="King R."/>
        </authorList>
    </citation>
    <scope>NUCLEOTIDE SEQUENCE</scope>
</reference>
<evidence type="ECO:0000313" key="2">
    <source>
        <dbReference type="EMBL" id="CAH0746107.1"/>
    </source>
</evidence>
<reference evidence="2" key="1">
    <citation type="submission" date="2021-12" db="EMBL/GenBank/DDBJ databases">
        <authorList>
            <person name="King R."/>
        </authorList>
    </citation>
    <scope>NUCLEOTIDE SEQUENCE</scope>
</reference>
<accession>A0A9P0C3D1</accession>
<dbReference type="EMBL" id="OU893332">
    <property type="protein sequence ID" value="CAH0746107.1"/>
    <property type="molecule type" value="Genomic_DNA"/>
</dbReference>
<dbReference type="AlphaFoldDB" id="A0A9P0C3D1"/>
<dbReference type="OrthoDB" id="7967436at2759"/>